<feature type="compositionally biased region" description="Low complexity" evidence="1">
    <location>
        <begin position="142"/>
        <end position="161"/>
    </location>
</feature>
<name>A0A1B9HVB6_9TREE</name>
<sequence>MSPMPNLAFGVVESTLGLSGITPKQPSKVNSFNKNASHLDVNKPLPKDPFEADIKRKGLTLPKTLPIYLRKRWVRMKPEERASIEEEEKEVVNNTLANLNSDKAYREQQVLQLLEQCAIRRDSVESYHTRSSDLPQTSVEEATTPALSNSTSSSLPNSPLLQTPCTIPKGLPSMLYDEEFDMPLLLERLTSGLDPELDELHLYQAMLLSYSGDEDLVVLNDEEGLQRGVRLKIEEDGARKWEVWKEL</sequence>
<evidence type="ECO:0000313" key="4">
    <source>
        <dbReference type="Proteomes" id="UP000094020"/>
    </source>
</evidence>
<proteinExistence type="predicted"/>
<organism evidence="2">
    <name type="scientific">Kwoniella pini CBS 10737</name>
    <dbReference type="NCBI Taxonomy" id="1296096"/>
    <lineage>
        <taxon>Eukaryota</taxon>
        <taxon>Fungi</taxon>
        <taxon>Dikarya</taxon>
        <taxon>Basidiomycota</taxon>
        <taxon>Agaricomycotina</taxon>
        <taxon>Tremellomycetes</taxon>
        <taxon>Tremellales</taxon>
        <taxon>Cryptococcaceae</taxon>
        <taxon>Kwoniella</taxon>
    </lineage>
</organism>
<feature type="compositionally biased region" description="Polar residues" evidence="1">
    <location>
        <begin position="132"/>
        <end position="141"/>
    </location>
</feature>
<protein>
    <submittedName>
        <fullName evidence="2">Uncharacterized protein</fullName>
    </submittedName>
</protein>
<evidence type="ECO:0000256" key="1">
    <source>
        <dbReference type="SAM" id="MobiDB-lite"/>
    </source>
</evidence>
<feature type="region of interest" description="Disordered" evidence="1">
    <location>
        <begin position="127"/>
        <end position="161"/>
    </location>
</feature>
<reference evidence="2" key="3">
    <citation type="submission" date="2016-07" db="EMBL/GenBank/DDBJ databases">
        <title>Evolution of pathogenesis and genome organization in the Tremellales.</title>
        <authorList>
            <person name="Cuomo C."/>
            <person name="Litvintseva A."/>
            <person name="Heitman J."/>
            <person name="Chen Y."/>
            <person name="Sun S."/>
            <person name="Springer D."/>
            <person name="Dromer F."/>
            <person name="Young S."/>
            <person name="Zeng Q."/>
            <person name="Chapman S."/>
            <person name="Gujja S."/>
            <person name="Saif S."/>
            <person name="Birren B."/>
        </authorList>
    </citation>
    <scope>NUCLEOTIDE SEQUENCE</scope>
    <source>
        <strain evidence="2">CBS 10737</strain>
    </source>
</reference>
<evidence type="ECO:0000313" key="3">
    <source>
        <dbReference type="EMBL" id="WWC67998.1"/>
    </source>
</evidence>
<accession>A0A1B9HVB6</accession>
<dbReference type="RefSeq" id="XP_019008433.1">
    <property type="nucleotide sequence ID" value="XM_019158687.1"/>
</dbReference>
<dbReference type="GeneID" id="30175361"/>
<dbReference type="EMBL" id="KV700117">
    <property type="protein sequence ID" value="OCF47214.1"/>
    <property type="molecule type" value="Genomic_DNA"/>
</dbReference>
<dbReference type="EMBL" id="CP144520">
    <property type="protein sequence ID" value="WWC67998.1"/>
    <property type="molecule type" value="Genomic_DNA"/>
</dbReference>
<dbReference type="AlphaFoldDB" id="A0A1B9HVB6"/>
<dbReference type="Proteomes" id="UP000094020">
    <property type="component" value="Chromosome 2"/>
</dbReference>
<dbReference type="KEGG" id="kpin:30175361"/>
<reference evidence="3" key="2">
    <citation type="submission" date="2013-07" db="EMBL/GenBank/DDBJ databases">
        <authorList>
            <consortium name="The Broad Institute Genome Sequencing Platform"/>
            <person name="Cuomo C."/>
            <person name="Litvintseva A."/>
            <person name="Chen Y."/>
            <person name="Heitman J."/>
            <person name="Sun S."/>
            <person name="Springer D."/>
            <person name="Dromer F."/>
            <person name="Young S.K."/>
            <person name="Zeng Q."/>
            <person name="Gargeya S."/>
            <person name="Fitzgerald M."/>
            <person name="Abouelleil A."/>
            <person name="Alvarado L."/>
            <person name="Berlin A.M."/>
            <person name="Chapman S.B."/>
            <person name="Dewar J."/>
            <person name="Goldberg J."/>
            <person name="Griggs A."/>
            <person name="Gujja S."/>
            <person name="Hansen M."/>
            <person name="Howarth C."/>
            <person name="Imamovic A."/>
            <person name="Larimer J."/>
            <person name="McCowan C."/>
            <person name="Murphy C."/>
            <person name="Pearson M."/>
            <person name="Priest M."/>
            <person name="Roberts A."/>
            <person name="Saif S."/>
            <person name="Shea T."/>
            <person name="Sykes S."/>
            <person name="Wortman J."/>
            <person name="Nusbaum C."/>
            <person name="Birren B."/>
        </authorList>
    </citation>
    <scope>NUCLEOTIDE SEQUENCE</scope>
    <source>
        <strain evidence="3">CBS 10737</strain>
    </source>
</reference>
<evidence type="ECO:0000313" key="2">
    <source>
        <dbReference type="EMBL" id="OCF47214.1"/>
    </source>
</evidence>
<reference evidence="3" key="4">
    <citation type="submission" date="2024-02" db="EMBL/GenBank/DDBJ databases">
        <title>Comparative genomics of Cryptococcus and Kwoniella reveals pathogenesis evolution and contrasting modes of karyotype evolution via chromosome fusion or intercentromeric recombination.</title>
        <authorList>
            <person name="Coelho M.A."/>
            <person name="David-Palma M."/>
            <person name="Shea T."/>
            <person name="Bowers K."/>
            <person name="McGinley-Smith S."/>
            <person name="Mohammad A.W."/>
            <person name="Gnirke A."/>
            <person name="Yurkov A.M."/>
            <person name="Nowrousian M."/>
            <person name="Sun S."/>
            <person name="Cuomo C.A."/>
            <person name="Heitman J."/>
        </authorList>
    </citation>
    <scope>NUCLEOTIDE SEQUENCE</scope>
    <source>
        <strain evidence="3">CBS 10737</strain>
    </source>
</reference>
<keyword evidence="4" id="KW-1185">Reference proteome</keyword>
<reference evidence="2" key="1">
    <citation type="submission" date="2013-07" db="EMBL/GenBank/DDBJ databases">
        <title>The Genome Sequence of Cryptococcus pinus CBS10737.</title>
        <authorList>
            <consortium name="The Broad Institute Genome Sequencing Platform"/>
            <person name="Cuomo C."/>
            <person name="Litvintseva A."/>
            <person name="Chen Y."/>
            <person name="Heitman J."/>
            <person name="Sun S."/>
            <person name="Springer D."/>
            <person name="Dromer F."/>
            <person name="Young S.K."/>
            <person name="Zeng Q."/>
            <person name="Gargeya S."/>
            <person name="Fitzgerald M."/>
            <person name="Abouelleil A."/>
            <person name="Alvarado L."/>
            <person name="Berlin A.M."/>
            <person name="Chapman S.B."/>
            <person name="Dewar J."/>
            <person name="Goldberg J."/>
            <person name="Griggs A."/>
            <person name="Gujja S."/>
            <person name="Hansen M."/>
            <person name="Howarth C."/>
            <person name="Imamovic A."/>
            <person name="Larimer J."/>
            <person name="McCowan C."/>
            <person name="Murphy C."/>
            <person name="Pearson M."/>
            <person name="Priest M."/>
            <person name="Roberts A."/>
            <person name="Saif S."/>
            <person name="Shea T."/>
            <person name="Sykes S."/>
            <person name="Wortman J."/>
            <person name="Nusbaum C."/>
            <person name="Birren B."/>
        </authorList>
    </citation>
    <scope>NUCLEOTIDE SEQUENCE [LARGE SCALE GENOMIC DNA]</scope>
    <source>
        <strain evidence="2">CBS 10737</strain>
    </source>
</reference>
<gene>
    <name evidence="2" type="ORF">I206_06992</name>
    <name evidence="3" type="ORF">I206_101917</name>
</gene>